<evidence type="ECO:0000313" key="3">
    <source>
        <dbReference type="Proteomes" id="UP000595437"/>
    </source>
</evidence>
<feature type="region of interest" description="Disordered" evidence="1">
    <location>
        <begin position="50"/>
        <end position="77"/>
    </location>
</feature>
<name>A0A7T8HL17_CALRO</name>
<dbReference type="AlphaFoldDB" id="A0A7T8HL17"/>
<keyword evidence="3" id="KW-1185">Reference proteome</keyword>
<sequence length="77" mass="7958">MVSITHVGPVPEVLLCQHGSFLAEGHVALLLAGSEPVGLRRVGRIGVEDQQDSSSKCGCSKGQRQDGVGQHVGGIPD</sequence>
<protein>
    <submittedName>
        <fullName evidence="2">Uncharacterized protein</fullName>
    </submittedName>
</protein>
<organism evidence="2 3">
    <name type="scientific">Caligus rogercresseyi</name>
    <name type="common">Sea louse</name>
    <dbReference type="NCBI Taxonomy" id="217165"/>
    <lineage>
        <taxon>Eukaryota</taxon>
        <taxon>Metazoa</taxon>
        <taxon>Ecdysozoa</taxon>
        <taxon>Arthropoda</taxon>
        <taxon>Crustacea</taxon>
        <taxon>Multicrustacea</taxon>
        <taxon>Hexanauplia</taxon>
        <taxon>Copepoda</taxon>
        <taxon>Siphonostomatoida</taxon>
        <taxon>Caligidae</taxon>
        <taxon>Caligus</taxon>
    </lineage>
</organism>
<accession>A0A7T8HL17</accession>
<dbReference type="EMBL" id="CP045892">
    <property type="protein sequence ID" value="QQP52022.1"/>
    <property type="molecule type" value="Genomic_DNA"/>
</dbReference>
<evidence type="ECO:0000256" key="1">
    <source>
        <dbReference type="SAM" id="MobiDB-lite"/>
    </source>
</evidence>
<evidence type="ECO:0000313" key="2">
    <source>
        <dbReference type="EMBL" id="QQP52022.1"/>
    </source>
</evidence>
<reference evidence="3" key="1">
    <citation type="submission" date="2021-01" db="EMBL/GenBank/DDBJ databases">
        <title>Caligus Genome Assembly.</title>
        <authorList>
            <person name="Gallardo-Escarate C."/>
        </authorList>
    </citation>
    <scope>NUCLEOTIDE SEQUENCE [LARGE SCALE GENOMIC DNA]</scope>
</reference>
<proteinExistence type="predicted"/>
<dbReference type="Proteomes" id="UP000595437">
    <property type="component" value="Chromosome 3"/>
</dbReference>
<gene>
    <name evidence="2" type="ORF">FKW44_004014</name>
</gene>